<feature type="domain" description="PilZ" evidence="1">
    <location>
        <begin position="26"/>
        <end position="126"/>
    </location>
</feature>
<keyword evidence="3" id="KW-1185">Reference proteome</keyword>
<evidence type="ECO:0000313" key="2">
    <source>
        <dbReference type="EMBL" id="GIM47281.1"/>
    </source>
</evidence>
<gene>
    <name evidence="2" type="ORF">DNHGIG_28300</name>
</gene>
<dbReference type="SUPFAM" id="SSF141371">
    <property type="entry name" value="PilZ domain-like"/>
    <property type="match status" value="1"/>
</dbReference>
<dbReference type="Pfam" id="PF07238">
    <property type="entry name" value="PilZ"/>
    <property type="match status" value="1"/>
</dbReference>
<dbReference type="AlphaFoldDB" id="A0AAV4LHJ1"/>
<dbReference type="Gene3D" id="2.40.10.220">
    <property type="entry name" value="predicted glycosyltransferase like domains"/>
    <property type="match status" value="1"/>
</dbReference>
<name>A0AAV4LHJ1_9BACL</name>
<dbReference type="InterPro" id="IPR009875">
    <property type="entry name" value="PilZ_domain"/>
</dbReference>
<sequence length="141" mass="16559">MFSIFRKKRDINKKSEITSISENLENRREYFRVAINEKVLFRLDIAGNLTSWGECILVNISAGGAKVLTNLDFPENVRVIVSFSLENQYTLVAEVVWKNKIHTIYQYGLKWCNISEPVREKLLRELIRYYSQVELGKKKIK</sequence>
<evidence type="ECO:0000259" key="1">
    <source>
        <dbReference type="Pfam" id="PF07238"/>
    </source>
</evidence>
<dbReference type="RefSeq" id="WP_282200291.1">
    <property type="nucleotide sequence ID" value="NZ_BOQE01000001.1"/>
</dbReference>
<proteinExistence type="predicted"/>
<reference evidence="2" key="1">
    <citation type="journal article" date="2023" name="Int. J. Syst. Evol. Microbiol.">
        <title>Collibacillus ludicampi gen. nov., sp. nov., a new soil bacterium of the family Alicyclobacillaceae.</title>
        <authorList>
            <person name="Jojima T."/>
            <person name="Ioku Y."/>
            <person name="Fukuta Y."/>
            <person name="Shirasaka N."/>
            <person name="Matsumura Y."/>
            <person name="Mori M."/>
        </authorList>
    </citation>
    <scope>NUCLEOTIDE SEQUENCE</scope>
    <source>
        <strain evidence="2">TP075</strain>
    </source>
</reference>
<dbReference type="EMBL" id="BOQE01000001">
    <property type="protein sequence ID" value="GIM47281.1"/>
    <property type="molecule type" value="Genomic_DNA"/>
</dbReference>
<evidence type="ECO:0000313" key="3">
    <source>
        <dbReference type="Proteomes" id="UP001057291"/>
    </source>
</evidence>
<dbReference type="GO" id="GO:0035438">
    <property type="term" value="F:cyclic-di-GMP binding"/>
    <property type="evidence" value="ECO:0007669"/>
    <property type="project" value="InterPro"/>
</dbReference>
<organism evidence="2 3">
    <name type="scientific">Collibacillus ludicampi</name>
    <dbReference type="NCBI Taxonomy" id="2771369"/>
    <lineage>
        <taxon>Bacteria</taxon>
        <taxon>Bacillati</taxon>
        <taxon>Bacillota</taxon>
        <taxon>Bacilli</taxon>
        <taxon>Bacillales</taxon>
        <taxon>Alicyclobacillaceae</taxon>
        <taxon>Collibacillus</taxon>
    </lineage>
</organism>
<protein>
    <recommendedName>
        <fullName evidence="1">PilZ domain-containing protein</fullName>
    </recommendedName>
</protein>
<comment type="caution">
    <text evidence="2">The sequence shown here is derived from an EMBL/GenBank/DDBJ whole genome shotgun (WGS) entry which is preliminary data.</text>
</comment>
<accession>A0AAV4LHJ1</accession>
<dbReference type="Proteomes" id="UP001057291">
    <property type="component" value="Unassembled WGS sequence"/>
</dbReference>